<dbReference type="PROSITE" id="PS51932">
    <property type="entry name" value="BMV"/>
    <property type="match status" value="1"/>
</dbReference>
<evidence type="ECO:0000256" key="3">
    <source>
        <dbReference type="ARBA" id="ARBA00024446"/>
    </source>
</evidence>
<keyword evidence="5" id="KW-1185">Reference proteome</keyword>
<dbReference type="OrthoDB" id="196195at2"/>
<comment type="subcellular location">
    <subcellularLocation>
        <location evidence="1">Carboxysome</location>
    </subcellularLocation>
</comment>
<name>A0A1I5IF46_9FIRM</name>
<dbReference type="CDD" id="cd01614">
    <property type="entry name" value="EutN_CcmL"/>
    <property type="match status" value="1"/>
</dbReference>
<dbReference type="InterPro" id="IPR004992">
    <property type="entry name" value="EutN_CcmL"/>
</dbReference>
<keyword evidence="2" id="KW-1282">Carboxysome</keyword>
<dbReference type="Pfam" id="PF03319">
    <property type="entry name" value="EutN_CcmL"/>
    <property type="match status" value="1"/>
</dbReference>
<dbReference type="GO" id="GO:0031470">
    <property type="term" value="C:carboxysome"/>
    <property type="evidence" value="ECO:0007669"/>
    <property type="project" value="UniProtKB-SubCell"/>
</dbReference>
<reference evidence="4 5" key="1">
    <citation type="submission" date="2016-10" db="EMBL/GenBank/DDBJ databases">
        <authorList>
            <person name="de Groot N.N."/>
        </authorList>
    </citation>
    <scope>NUCLEOTIDE SEQUENCE [LARGE SCALE GENOMIC DNA]</scope>
    <source>
        <strain evidence="4 5">DSM 1283</strain>
    </source>
</reference>
<evidence type="ECO:0000313" key="5">
    <source>
        <dbReference type="Proteomes" id="UP000198806"/>
    </source>
</evidence>
<organism evidence="4 5">
    <name type="scientific">Anaerocolumna aminovalerica</name>
    <dbReference type="NCBI Taxonomy" id="1527"/>
    <lineage>
        <taxon>Bacteria</taxon>
        <taxon>Bacillati</taxon>
        <taxon>Bacillota</taxon>
        <taxon>Clostridia</taxon>
        <taxon>Lachnospirales</taxon>
        <taxon>Lachnospiraceae</taxon>
        <taxon>Anaerocolumna</taxon>
    </lineage>
</organism>
<dbReference type="Gene3D" id="2.40.50.220">
    <property type="entry name" value="EutN/Ccml"/>
    <property type="match status" value="1"/>
</dbReference>
<protein>
    <submittedName>
        <fullName evidence="4">Ethanolamine utilization protein EutN</fullName>
    </submittedName>
</protein>
<dbReference type="InterPro" id="IPR036677">
    <property type="entry name" value="EutN_CcmL_sf"/>
</dbReference>
<gene>
    <name evidence="4" type="ORF">SAMN04489757_14316</name>
</gene>
<evidence type="ECO:0000256" key="2">
    <source>
        <dbReference type="ARBA" id="ARBA00023669"/>
    </source>
</evidence>
<evidence type="ECO:0000256" key="1">
    <source>
        <dbReference type="ARBA" id="ARBA00023587"/>
    </source>
</evidence>
<evidence type="ECO:0000313" key="4">
    <source>
        <dbReference type="EMBL" id="SFO58701.1"/>
    </source>
</evidence>
<proteinExistence type="predicted"/>
<sequence length="91" mass="9410">MELGKVIGSVWATKKNEKLNGNKLMVVQLMDAYNKAGSRLVVAADIVGAGTGDQVLIVRGSSARYALSAAGSPVDAAIVGIVDSVVVEEHE</sequence>
<keyword evidence="3" id="KW-1283">Bacterial microcompartment</keyword>
<dbReference type="AlphaFoldDB" id="A0A1I5IF46"/>
<dbReference type="SUPFAM" id="SSF159133">
    <property type="entry name" value="EutN/CcmL-like"/>
    <property type="match status" value="1"/>
</dbReference>
<dbReference type="Proteomes" id="UP000198806">
    <property type="component" value="Unassembled WGS sequence"/>
</dbReference>
<dbReference type="STRING" id="1527.SAMN04489757_14316"/>
<dbReference type="EMBL" id="FOWD01000043">
    <property type="protein sequence ID" value="SFO58701.1"/>
    <property type="molecule type" value="Genomic_DNA"/>
</dbReference>
<dbReference type="RefSeq" id="WP_091688396.1">
    <property type="nucleotide sequence ID" value="NZ_BAABFM010000045.1"/>
</dbReference>
<accession>A0A1I5IF46</accession>
<dbReference type="PANTHER" id="PTHR36539">
    <property type="entry name" value="ETHANOLAMINE UTILIZATION PROTEIN EUTN"/>
    <property type="match status" value="1"/>
</dbReference>